<evidence type="ECO:0000256" key="6">
    <source>
        <dbReference type="ARBA" id="ARBA00022490"/>
    </source>
</evidence>
<protein>
    <recommendedName>
        <fullName evidence="5">Protein YAE1</fullName>
    </recommendedName>
    <alternativeName>
        <fullName evidence="4">Protein yae1</fullName>
    </alternativeName>
</protein>
<dbReference type="InterPro" id="IPR038881">
    <property type="entry name" value="Yae1-like"/>
</dbReference>
<sequence length="203" mass="22008">MRMTCGKPIMDADSPWDDVADSHTTRDAEWAKISTEFTNVSYREGITAGKESALQEGFDSGFAEVGAPLGMELGLLRGFASALLLFLSSQAASAEQEAALSEVRDISRQLAHIRLTDIAPRDLEAEAHALEHLEMDDEEELVGDEELLEKRKMELLEDQLARLTSGAAGGSATIDVRPTADDVRRLKARLVSLSQNLGLAPAL</sequence>
<dbReference type="GO" id="GO:0005634">
    <property type="term" value="C:nucleus"/>
    <property type="evidence" value="ECO:0007669"/>
    <property type="project" value="UniProtKB-SubCell"/>
</dbReference>
<comment type="caution">
    <text evidence="9">The sequence shown here is derived from an EMBL/GenBank/DDBJ whole genome shotgun (WGS) entry which is preliminary data.</text>
</comment>
<dbReference type="PANTHER" id="PTHR18829:SF0">
    <property type="entry name" value="PROTEIN YAE1 HOMOLOG"/>
    <property type="match status" value="1"/>
</dbReference>
<evidence type="ECO:0000259" key="8">
    <source>
        <dbReference type="Pfam" id="PF09811"/>
    </source>
</evidence>
<evidence type="ECO:0000256" key="4">
    <source>
        <dbReference type="ARBA" id="ARBA00017286"/>
    </source>
</evidence>
<keyword evidence="6" id="KW-0963">Cytoplasm</keyword>
<feature type="domain" description="Essential protein Yae1 N-terminal" evidence="8">
    <location>
        <begin position="42"/>
        <end position="80"/>
    </location>
</feature>
<evidence type="ECO:0000256" key="1">
    <source>
        <dbReference type="ARBA" id="ARBA00004123"/>
    </source>
</evidence>
<name>A0A550CXJ3_9AGAR</name>
<reference evidence="9 10" key="1">
    <citation type="journal article" date="2019" name="New Phytol.">
        <title>Comparative genomics reveals unique wood-decay strategies and fruiting body development in the Schizophyllaceae.</title>
        <authorList>
            <person name="Almasi E."/>
            <person name="Sahu N."/>
            <person name="Krizsan K."/>
            <person name="Balint B."/>
            <person name="Kovacs G.M."/>
            <person name="Kiss B."/>
            <person name="Cseklye J."/>
            <person name="Drula E."/>
            <person name="Henrissat B."/>
            <person name="Nagy I."/>
            <person name="Chovatia M."/>
            <person name="Adam C."/>
            <person name="LaButti K."/>
            <person name="Lipzen A."/>
            <person name="Riley R."/>
            <person name="Grigoriev I.V."/>
            <person name="Nagy L.G."/>
        </authorList>
    </citation>
    <scope>NUCLEOTIDE SEQUENCE [LARGE SCALE GENOMIC DNA]</scope>
    <source>
        <strain evidence="9 10">NL-1724</strain>
    </source>
</reference>
<proteinExistence type="inferred from homology"/>
<evidence type="ECO:0000256" key="5">
    <source>
        <dbReference type="ARBA" id="ARBA00018400"/>
    </source>
</evidence>
<evidence type="ECO:0000256" key="7">
    <source>
        <dbReference type="ARBA" id="ARBA00023242"/>
    </source>
</evidence>
<evidence type="ECO:0000256" key="3">
    <source>
        <dbReference type="ARBA" id="ARBA00007096"/>
    </source>
</evidence>
<feature type="non-terminal residue" evidence="9">
    <location>
        <position position="1"/>
    </location>
</feature>
<keyword evidence="10" id="KW-1185">Reference proteome</keyword>
<evidence type="ECO:0000313" key="10">
    <source>
        <dbReference type="Proteomes" id="UP000320762"/>
    </source>
</evidence>
<organism evidence="9 10">
    <name type="scientific">Schizophyllum amplum</name>
    <dbReference type="NCBI Taxonomy" id="97359"/>
    <lineage>
        <taxon>Eukaryota</taxon>
        <taxon>Fungi</taxon>
        <taxon>Dikarya</taxon>
        <taxon>Basidiomycota</taxon>
        <taxon>Agaricomycotina</taxon>
        <taxon>Agaricomycetes</taxon>
        <taxon>Agaricomycetidae</taxon>
        <taxon>Agaricales</taxon>
        <taxon>Schizophyllaceae</taxon>
        <taxon>Schizophyllum</taxon>
    </lineage>
</organism>
<dbReference type="PANTHER" id="PTHR18829">
    <property type="entry name" value="PROTEIN YAE1 HOMOLOG"/>
    <property type="match status" value="1"/>
</dbReference>
<dbReference type="Pfam" id="PF09811">
    <property type="entry name" value="Yae1_N"/>
    <property type="match status" value="1"/>
</dbReference>
<dbReference type="AlphaFoldDB" id="A0A550CXJ3"/>
<dbReference type="OrthoDB" id="20086at2759"/>
<dbReference type="EMBL" id="VDMD01000001">
    <property type="protein sequence ID" value="TRM69514.1"/>
    <property type="molecule type" value="Genomic_DNA"/>
</dbReference>
<dbReference type="Proteomes" id="UP000320762">
    <property type="component" value="Unassembled WGS sequence"/>
</dbReference>
<evidence type="ECO:0000256" key="2">
    <source>
        <dbReference type="ARBA" id="ARBA00004496"/>
    </source>
</evidence>
<dbReference type="STRING" id="97359.A0A550CXJ3"/>
<gene>
    <name evidence="9" type="ORF">BD626DRAFT_474359</name>
</gene>
<evidence type="ECO:0000313" key="9">
    <source>
        <dbReference type="EMBL" id="TRM69514.1"/>
    </source>
</evidence>
<keyword evidence="7" id="KW-0539">Nucleus</keyword>
<dbReference type="GO" id="GO:0005737">
    <property type="term" value="C:cytoplasm"/>
    <property type="evidence" value="ECO:0007669"/>
    <property type="project" value="UniProtKB-SubCell"/>
</dbReference>
<comment type="similarity">
    <text evidence="3">Belongs to the YAE1 family.</text>
</comment>
<dbReference type="InterPro" id="IPR019191">
    <property type="entry name" value="Essential_protein_Yae1_N"/>
</dbReference>
<comment type="subcellular location">
    <subcellularLocation>
        <location evidence="2">Cytoplasm</location>
    </subcellularLocation>
    <subcellularLocation>
        <location evidence="1">Nucleus</location>
    </subcellularLocation>
</comment>
<accession>A0A550CXJ3</accession>